<dbReference type="EMBL" id="UGTH01000001">
    <property type="protein sequence ID" value="SUB75927.1"/>
    <property type="molecule type" value="Genomic_DNA"/>
</dbReference>
<dbReference type="CDD" id="cd10456">
    <property type="entry name" value="GIY-YIG_UPF0213"/>
    <property type="match status" value="1"/>
</dbReference>
<feature type="domain" description="GIY-YIG" evidence="2">
    <location>
        <begin position="4"/>
        <end position="79"/>
    </location>
</feature>
<proteinExistence type="inferred from homology"/>
<reference evidence="3 4" key="1">
    <citation type="submission" date="2018-06" db="EMBL/GenBank/DDBJ databases">
        <authorList>
            <consortium name="Pathogen Informatics"/>
            <person name="Doyle S."/>
        </authorList>
    </citation>
    <scope>NUCLEOTIDE SEQUENCE [LARGE SCALE GENOMIC DNA]</scope>
    <source>
        <strain evidence="3 4">NCTC11088</strain>
    </source>
</reference>
<dbReference type="AlphaFoldDB" id="A0A379DDE8"/>
<comment type="similarity">
    <text evidence="1">Belongs to the UPF0213 family.</text>
</comment>
<dbReference type="InterPro" id="IPR000305">
    <property type="entry name" value="GIY-YIG_endonuc"/>
</dbReference>
<dbReference type="PROSITE" id="PS50164">
    <property type="entry name" value="GIY_YIG"/>
    <property type="match status" value="1"/>
</dbReference>
<dbReference type="InterPro" id="IPR050190">
    <property type="entry name" value="UPF0213_domain"/>
</dbReference>
<organism evidence="3 4">
    <name type="scientific">Peptoniphilus indolicus</name>
    <dbReference type="NCBI Taxonomy" id="33030"/>
    <lineage>
        <taxon>Bacteria</taxon>
        <taxon>Bacillati</taxon>
        <taxon>Bacillota</taxon>
        <taxon>Tissierellia</taxon>
        <taxon>Tissierellales</taxon>
        <taxon>Peptoniphilaceae</taxon>
        <taxon>Peptoniphilus</taxon>
    </lineage>
</organism>
<dbReference type="SMART" id="SM00465">
    <property type="entry name" value="GIYc"/>
    <property type="match status" value="1"/>
</dbReference>
<dbReference type="Proteomes" id="UP000254777">
    <property type="component" value="Unassembled WGS sequence"/>
</dbReference>
<evidence type="ECO:0000256" key="1">
    <source>
        <dbReference type="ARBA" id="ARBA00007435"/>
    </source>
</evidence>
<dbReference type="InterPro" id="IPR035901">
    <property type="entry name" value="GIY-YIG_endonuc_sf"/>
</dbReference>
<dbReference type="PANTHER" id="PTHR34477:SF1">
    <property type="entry name" value="UPF0213 PROTEIN YHBQ"/>
    <property type="match status" value="1"/>
</dbReference>
<dbReference type="RefSeq" id="WP_115312204.1">
    <property type="nucleotide sequence ID" value="NZ_UGTH01000001.1"/>
</dbReference>
<evidence type="ECO:0000259" key="2">
    <source>
        <dbReference type="PROSITE" id="PS50164"/>
    </source>
</evidence>
<dbReference type="Gene3D" id="3.40.1440.10">
    <property type="entry name" value="GIY-YIG endonuclease"/>
    <property type="match status" value="1"/>
</dbReference>
<dbReference type="SUPFAM" id="SSF82771">
    <property type="entry name" value="GIY-YIG endonuclease"/>
    <property type="match status" value="1"/>
</dbReference>
<dbReference type="Pfam" id="PF01541">
    <property type="entry name" value="GIY-YIG"/>
    <property type="match status" value="1"/>
</dbReference>
<accession>A0A379DDE8</accession>
<sequence length="88" mass="10430">MIDKKYYVYLLKCRDDSLYCGYTINLEKRVATHNNKTGAKYTRARTPVELVYYEIFNTKSEALKRECAIKNLSRDKKILLIKNFKPSK</sequence>
<name>A0A379DDE8_9FIRM</name>
<gene>
    <name evidence="3" type="ORF">NCTC11088_01731</name>
</gene>
<evidence type="ECO:0000313" key="4">
    <source>
        <dbReference type="Proteomes" id="UP000254777"/>
    </source>
</evidence>
<evidence type="ECO:0000313" key="3">
    <source>
        <dbReference type="EMBL" id="SUB75927.1"/>
    </source>
</evidence>
<dbReference type="PANTHER" id="PTHR34477">
    <property type="entry name" value="UPF0213 PROTEIN YHBQ"/>
    <property type="match status" value="1"/>
</dbReference>
<protein>
    <submittedName>
        <fullName evidence="3">GIY-YIG nuclease superfamily protein</fullName>
    </submittedName>
</protein>